<name>A0A817VNG3_9BILA</name>
<dbReference type="EMBL" id="CAJOBO010006498">
    <property type="protein sequence ID" value="CAF4562176.1"/>
    <property type="molecule type" value="Genomic_DNA"/>
</dbReference>
<dbReference type="AlphaFoldDB" id="A0A817VNG3"/>
<evidence type="ECO:0000313" key="2">
    <source>
        <dbReference type="EMBL" id="CAF4562176.1"/>
    </source>
</evidence>
<gene>
    <name evidence="2" type="ORF">HFQ381_LOCUS31524</name>
    <name evidence="1" type="ORF">LUA448_LOCUS12428</name>
</gene>
<dbReference type="Proteomes" id="UP000663851">
    <property type="component" value="Unassembled WGS sequence"/>
</dbReference>
<protein>
    <submittedName>
        <fullName evidence="1">Uncharacterized protein</fullName>
    </submittedName>
</protein>
<evidence type="ECO:0000313" key="3">
    <source>
        <dbReference type="Proteomes" id="UP000663833"/>
    </source>
</evidence>
<reference evidence="1" key="1">
    <citation type="submission" date="2021-02" db="EMBL/GenBank/DDBJ databases">
        <authorList>
            <person name="Nowell W R."/>
        </authorList>
    </citation>
    <scope>NUCLEOTIDE SEQUENCE</scope>
</reference>
<dbReference type="EMBL" id="CAJNYD010001530">
    <property type="protein sequence ID" value="CAF3344035.1"/>
    <property type="molecule type" value="Genomic_DNA"/>
</dbReference>
<proteinExistence type="predicted"/>
<accession>A0A817VNG3</accession>
<dbReference type="Proteomes" id="UP000663833">
    <property type="component" value="Unassembled WGS sequence"/>
</dbReference>
<organism evidence="1 3">
    <name type="scientific">Rotaria socialis</name>
    <dbReference type="NCBI Taxonomy" id="392032"/>
    <lineage>
        <taxon>Eukaryota</taxon>
        <taxon>Metazoa</taxon>
        <taxon>Spiralia</taxon>
        <taxon>Gnathifera</taxon>
        <taxon>Rotifera</taxon>
        <taxon>Eurotatoria</taxon>
        <taxon>Bdelloidea</taxon>
        <taxon>Philodinida</taxon>
        <taxon>Philodinidae</taxon>
        <taxon>Rotaria</taxon>
    </lineage>
</organism>
<comment type="caution">
    <text evidence="1">The sequence shown here is derived from an EMBL/GenBank/DDBJ whole genome shotgun (WGS) entry which is preliminary data.</text>
</comment>
<evidence type="ECO:0000313" key="1">
    <source>
        <dbReference type="EMBL" id="CAF3344035.1"/>
    </source>
</evidence>
<sequence length="491" mass="55743">MESLTKDDKFILIGQKPRAERKGGNFEVYKINRRQYKKDEVTQVVNDLIKTKKFYFIVAGRESLKEQILQNSPIDAEKFSSQEYLILEKNTLRLVNSDEKGIIKEATRQAQSRSTEVQSASTADNSSDIGVAVARSLPSESSEGDVNKLTSELKKLTTNEDTDQPLSDETISDLMKISYGRMAMANYRGRCRYHRLVGEYYKTFNFARRRHSIKIQMYGNEALPTPAHTYYDVTLTDYGKTLALKKVFEILQVYNSQPSEFTNDSEQISYIDGSMPLLLDLHIGGTDYKFLLSQSVYDSRKGYQVQISMLNPHDDYVGNAYPYWIGDEVSYGFSKGSQNEQSVIAKCCLECLNSTMSNQGEKLKNIKENDAKKIIEFLATTQIAEANHGNRDYDRARTVGMNKLARSLLRSIEENNLTFRKTFDPYSFGGNSYPPIGDGGTERARHAVCSVTRVGARCDDMSDDSDSEDGEYEFTLFIDEHDHVGQSIFQI</sequence>